<reference evidence="2" key="1">
    <citation type="journal article" date="2013" name="Genetics">
        <title>The draft genome and transcriptome of Panagrellus redivivus are shaped by the harsh demands of a free-living lifestyle.</title>
        <authorList>
            <person name="Srinivasan J."/>
            <person name="Dillman A.R."/>
            <person name="Macchietto M.G."/>
            <person name="Heikkinen L."/>
            <person name="Lakso M."/>
            <person name="Fracchia K.M."/>
            <person name="Antoshechkin I."/>
            <person name="Mortazavi A."/>
            <person name="Wong G."/>
            <person name="Sternberg P.W."/>
        </authorList>
    </citation>
    <scope>NUCLEOTIDE SEQUENCE [LARGE SCALE GENOMIC DNA]</scope>
    <source>
        <strain evidence="2">MT8872</strain>
    </source>
</reference>
<evidence type="ECO:0000313" key="3">
    <source>
        <dbReference type="WBParaSite" id="Pan_g6005.t1"/>
    </source>
</evidence>
<dbReference type="Proteomes" id="UP000492821">
    <property type="component" value="Unassembled WGS sequence"/>
</dbReference>
<protein>
    <submittedName>
        <fullName evidence="3">TPR_REGION domain-containing protein</fullName>
    </submittedName>
</protein>
<dbReference type="SUPFAM" id="SSF48452">
    <property type="entry name" value="TPR-like"/>
    <property type="match status" value="3"/>
</dbReference>
<dbReference type="Pfam" id="PF13432">
    <property type="entry name" value="TPR_16"/>
    <property type="match status" value="1"/>
</dbReference>
<keyword evidence="2" id="KW-1185">Reference proteome</keyword>
<evidence type="ECO:0000313" key="2">
    <source>
        <dbReference type="Proteomes" id="UP000492821"/>
    </source>
</evidence>
<organism evidence="2 3">
    <name type="scientific">Panagrellus redivivus</name>
    <name type="common">Microworm</name>
    <dbReference type="NCBI Taxonomy" id="6233"/>
    <lineage>
        <taxon>Eukaryota</taxon>
        <taxon>Metazoa</taxon>
        <taxon>Ecdysozoa</taxon>
        <taxon>Nematoda</taxon>
        <taxon>Chromadorea</taxon>
        <taxon>Rhabditida</taxon>
        <taxon>Tylenchina</taxon>
        <taxon>Panagrolaimomorpha</taxon>
        <taxon>Panagrolaimoidea</taxon>
        <taxon>Panagrolaimidae</taxon>
        <taxon>Panagrellus</taxon>
    </lineage>
</organism>
<dbReference type="PANTHER" id="PTHR10098">
    <property type="entry name" value="RAPSYN-RELATED"/>
    <property type="match status" value="1"/>
</dbReference>
<dbReference type="Gene3D" id="1.25.40.10">
    <property type="entry name" value="Tetratricopeptide repeat domain"/>
    <property type="match status" value="5"/>
</dbReference>
<accession>A0A7E4W1I9</accession>
<dbReference type="InterPro" id="IPR011990">
    <property type="entry name" value="TPR-like_helical_dom_sf"/>
</dbReference>
<evidence type="ECO:0000256" key="1">
    <source>
        <dbReference type="PROSITE-ProRule" id="PRU00339"/>
    </source>
</evidence>
<name>A0A7E4W1I9_PANRE</name>
<reference evidence="3" key="2">
    <citation type="submission" date="2020-10" db="UniProtKB">
        <authorList>
            <consortium name="WormBaseParasite"/>
        </authorList>
    </citation>
    <scope>IDENTIFICATION</scope>
</reference>
<dbReference type="Pfam" id="PF13181">
    <property type="entry name" value="TPR_8"/>
    <property type="match status" value="1"/>
</dbReference>
<sequence length="1620" mass="182661">MVSANEIGRTVTIDRRKTTLFQPPEGRTGFEGRFSSMPENVYDDICDTSSCNTSKSGETSTLQSASLSCPSTSDIIVEEFHLLGLLIERAATSYSSGDLQDSLNHYDQAVLIDPNNNVLYANRSAILLKLGRVQEAIAEATHAIQLKPEWPKAYFRKAEALKEAKEFEKAIVCYCQAITANSGSQHFLTSMVNCVRGSKIKDGFEAAYKQMKGLDLDKSPFVIMSVIGQEFLNVGNALAAIAVLKHAISVDSPSLKLKESAIGALARAYYDANNLQKTIDYLEMQLELVVELGDVRAQLEVHQNIANIAIFLKDRQLAVIHCDEQIALLCKLGESTTRGLIAKGKVYLQFNDLTEAEQNFRLVLSENDTDHDANLLLGDTLFKLGNYAEATQAYDKACVNATTADDKLTALMSMCQSMLAQGKTESVIHILKECLKTGKLKHDATAFGGVLSLLCKAAEASGDLINLYRMAKRQLKYSITAGDVSLKAEAFYYLSVFYDLTNYKSNAIRLLHLYIEAIEGLEISQKGQRQVNALKRLSKLQFDTGNWEAALETTQKQLELSTKFTDVTNVALAHSQLCEIYRQMQNKESRQHHLNKLKELSLSTLEVDSLQISAICDTAFGQLYVDDANWAVAKKLLERALIIVQEMGDAEKEAYLCKQLGIIHLKMDQTESAIVYVNQYLMISQQKRQPAAMSEAYELLCQAYVKLESWDDAHDCAKFHLTLSGLIECPQQKLTALLTLGKIFIKKCEFQTAVKVLLKVKSLGEQLNAKPELAVCFGYLGECYLKLNRKEKALSHFCNQLSYFPYIKDVQAKCDTIQHLIEEKTLANDIIWCAKLCYLREEISQEGTYEIQINVHRETAAKMEQLGCFGEATKSLEKALVLSIQHEHYDTVTILLKLCELYQETQQYQKAIVTLTEFVALQDDLCGPDVYYQLSIMLLMQNEIEGCLQNLKKCKQFDMVDNRYMYAFACAFCYERKYNDAYYWLSQYMESTNGEGILHEKLLWERCIVDYLRSNNIGSIEDELELLLRASTIDYSFYLDKFNLYKMLNDSHVAYLPPLAKLHYQMETCDYIKAELDLRVFDPVNVALEKAALEILNHTLTGINLPEVLFKQTTIYSTPAIFVSAQSEYEKALTAISAVNALNTSVIDALQCVEYYHWACMRKEIAQTKYACATIPPTTNDVRDSVDKLPEMLCSFVCDGMTIVWRKELYCDLRMYYVLTESKEKLSKFYVNLCIKVLRTSMLEEISADTLKSWQESAVFVVGDIEATETQDRCFSLVDFCQQKQRVIHETKLLIANSKPINNYPNESVILNLHTNNMTTDMLSFYLSQSAIVYFDQNVLLPDILNPLDLYSHQLNTSLVIIDTESLTPTILTVTRHLIALGCQWVVTTSFGPQVLEKITPLISTTNQIGLNVSSVKKSVKGLDCRFFCASGADSCFQVSGLCQAVRNAIATGMDRDAISHNAIENGFSEEFTEALIRRVTTLQPVRDELAKTSRLTDLLMFSIQPSSIECAKQFLEPLADLEASRLLFVDFLPPQLETSKRLDTVDAVQLMKTFDVRNKWRRKRKTKNTQSVSCVREYASDGERFAGFSDKDMTDTESISGARVLGIDLLSANECDCFE</sequence>
<dbReference type="WBParaSite" id="Pan_g6005.t1">
    <property type="protein sequence ID" value="Pan_g6005.t1"/>
    <property type="gene ID" value="Pan_g6005"/>
</dbReference>
<dbReference type="InterPro" id="IPR019734">
    <property type="entry name" value="TPR_rpt"/>
</dbReference>
<dbReference type="SMART" id="SM00028">
    <property type="entry name" value="TPR"/>
    <property type="match status" value="14"/>
</dbReference>
<dbReference type="PROSITE" id="PS50005">
    <property type="entry name" value="TPR"/>
    <property type="match status" value="1"/>
</dbReference>
<keyword evidence="1" id="KW-0802">TPR repeat</keyword>
<proteinExistence type="predicted"/>
<feature type="repeat" description="TPR" evidence="1">
    <location>
        <begin position="83"/>
        <end position="116"/>
    </location>
</feature>